<evidence type="ECO:0000256" key="2">
    <source>
        <dbReference type="SAM" id="Phobius"/>
    </source>
</evidence>
<keyword evidence="4" id="KW-0255">Endonuclease</keyword>
<dbReference type="GO" id="GO:0003676">
    <property type="term" value="F:nucleic acid binding"/>
    <property type="evidence" value="ECO:0007669"/>
    <property type="project" value="InterPro"/>
</dbReference>
<dbReference type="PATRIC" id="fig|1227492.4.peg.2427"/>
<dbReference type="GO" id="GO:0004519">
    <property type="term" value="F:endonuclease activity"/>
    <property type="evidence" value="ECO:0007669"/>
    <property type="project" value="UniProtKB-KW"/>
</dbReference>
<dbReference type="Gene3D" id="1.10.30.50">
    <property type="match status" value="1"/>
</dbReference>
<accession>M0AK59</accession>
<feature type="compositionally biased region" description="Basic and acidic residues" evidence="1">
    <location>
        <begin position="46"/>
        <end position="58"/>
    </location>
</feature>
<gene>
    <name evidence="4" type="ORF">C482_12297</name>
</gene>
<keyword evidence="2" id="KW-0812">Transmembrane</keyword>
<keyword evidence="4" id="KW-0378">Hydrolase</keyword>
<feature type="domain" description="HNH nuclease" evidence="3">
    <location>
        <begin position="62"/>
        <end position="113"/>
    </location>
</feature>
<dbReference type="OrthoDB" id="11472at2157"/>
<evidence type="ECO:0000313" key="4">
    <source>
        <dbReference type="EMBL" id="ELY98297.1"/>
    </source>
</evidence>
<protein>
    <submittedName>
        <fullName evidence="4">HNH endonuclease</fullName>
    </submittedName>
</protein>
<dbReference type="STRING" id="1227492.C482_12297"/>
<proteinExistence type="predicted"/>
<keyword evidence="5" id="KW-1185">Reference proteome</keyword>
<sequence length="283" mass="30964">MADGSVSGADRDESDRRGSSGRGDGGRSGDDRSDSDNGYSDSSDSDNGHDYDDRGYGDGWEELRQQTLRRDNYACTRCGADNQTLQAHHIVPRSAGGPDELENLLTLCRPCHGVIHQHNNAFDDVRDDAPLFPERTAPKPVARLRTPADQCCTRCGAERSDPTELVAWTDVPASDDGRPAPSHVTLCKPCAGLLIKHDPAVEKEALTANHTISVHELTARRTDAPVRPSAFALSQVEIRREPRTLRERVVDDTPLRFLLNHRGVRLALLVAAGYVVLFVVLAL</sequence>
<feature type="transmembrane region" description="Helical" evidence="2">
    <location>
        <begin position="264"/>
        <end position="282"/>
    </location>
</feature>
<keyword evidence="2" id="KW-1133">Transmembrane helix</keyword>
<dbReference type="Proteomes" id="UP000011693">
    <property type="component" value="Unassembled WGS sequence"/>
</dbReference>
<dbReference type="GO" id="GO:0008270">
    <property type="term" value="F:zinc ion binding"/>
    <property type="evidence" value="ECO:0007669"/>
    <property type="project" value="InterPro"/>
</dbReference>
<dbReference type="AlphaFoldDB" id="M0AK59"/>
<dbReference type="RefSeq" id="WP_006167891.1">
    <property type="nucleotide sequence ID" value="NZ_AOIN01000064.1"/>
</dbReference>
<dbReference type="CDD" id="cd00085">
    <property type="entry name" value="HNHc"/>
    <property type="match status" value="1"/>
</dbReference>
<organism evidence="4 5">
    <name type="scientific">Natrialba chahannaoensis JCM 10990</name>
    <dbReference type="NCBI Taxonomy" id="1227492"/>
    <lineage>
        <taxon>Archaea</taxon>
        <taxon>Methanobacteriati</taxon>
        <taxon>Methanobacteriota</taxon>
        <taxon>Stenosarchaea group</taxon>
        <taxon>Halobacteria</taxon>
        <taxon>Halobacteriales</taxon>
        <taxon>Natrialbaceae</taxon>
        <taxon>Natrialba</taxon>
    </lineage>
</organism>
<dbReference type="InterPro" id="IPR003615">
    <property type="entry name" value="HNH_nuc"/>
</dbReference>
<comment type="caution">
    <text evidence="4">The sequence shown here is derived from an EMBL/GenBank/DDBJ whole genome shotgun (WGS) entry which is preliminary data.</text>
</comment>
<dbReference type="SMART" id="SM00507">
    <property type="entry name" value="HNHc"/>
    <property type="match status" value="1"/>
</dbReference>
<dbReference type="EMBL" id="AOIN01000064">
    <property type="protein sequence ID" value="ELY98297.1"/>
    <property type="molecule type" value="Genomic_DNA"/>
</dbReference>
<name>M0AK59_9EURY</name>
<keyword evidence="4" id="KW-0540">Nuclease</keyword>
<evidence type="ECO:0000259" key="3">
    <source>
        <dbReference type="SMART" id="SM00507"/>
    </source>
</evidence>
<feature type="compositionally biased region" description="Basic and acidic residues" evidence="1">
    <location>
        <begin position="9"/>
        <end position="35"/>
    </location>
</feature>
<feature type="region of interest" description="Disordered" evidence="1">
    <location>
        <begin position="1"/>
        <end position="58"/>
    </location>
</feature>
<dbReference type="InterPro" id="IPR002711">
    <property type="entry name" value="HNH"/>
</dbReference>
<reference evidence="4 5" key="1">
    <citation type="journal article" date="2014" name="PLoS Genet.">
        <title>Phylogenetically driven sequencing of extremely halophilic archaea reveals strategies for static and dynamic osmo-response.</title>
        <authorList>
            <person name="Becker E.A."/>
            <person name="Seitzer P.M."/>
            <person name="Tritt A."/>
            <person name="Larsen D."/>
            <person name="Krusor M."/>
            <person name="Yao A.I."/>
            <person name="Wu D."/>
            <person name="Madern D."/>
            <person name="Eisen J.A."/>
            <person name="Darling A.E."/>
            <person name="Facciotti M.T."/>
        </authorList>
    </citation>
    <scope>NUCLEOTIDE SEQUENCE [LARGE SCALE GENOMIC DNA]</scope>
    <source>
        <strain evidence="4 5">JCM 10990</strain>
    </source>
</reference>
<evidence type="ECO:0000313" key="5">
    <source>
        <dbReference type="Proteomes" id="UP000011693"/>
    </source>
</evidence>
<evidence type="ECO:0000256" key="1">
    <source>
        <dbReference type="SAM" id="MobiDB-lite"/>
    </source>
</evidence>
<keyword evidence="2" id="KW-0472">Membrane</keyword>
<dbReference type="Pfam" id="PF01844">
    <property type="entry name" value="HNH"/>
    <property type="match status" value="1"/>
</dbReference>